<dbReference type="NCBIfam" id="TIGR01730">
    <property type="entry name" value="RND_mfp"/>
    <property type="match status" value="1"/>
</dbReference>
<comment type="caution">
    <text evidence="5">The sequence shown here is derived from an EMBL/GenBank/DDBJ whole genome shotgun (WGS) entry which is preliminary data.</text>
</comment>
<reference evidence="5 6" key="1">
    <citation type="submission" date="2018-04" db="EMBL/GenBank/DDBJ databases">
        <title>Genomic Encyclopedia of Type Strains, Phase III (KMG-III): the genomes of soil and plant-associated and newly described type strains.</title>
        <authorList>
            <person name="Whitman W."/>
        </authorList>
    </citation>
    <scope>NUCLEOTIDE SEQUENCE [LARGE SCALE GENOMIC DNA]</scope>
    <source>
        <strain evidence="5 6">MA-olki</strain>
    </source>
</reference>
<dbReference type="EMBL" id="QAYE01000001">
    <property type="protein sequence ID" value="PTW48770.1"/>
    <property type="molecule type" value="Genomic_DNA"/>
</dbReference>
<keyword evidence="2" id="KW-0472">Membrane</keyword>
<dbReference type="Gene3D" id="2.40.50.100">
    <property type="match status" value="1"/>
</dbReference>
<accession>A0A2T5UB93</accession>
<dbReference type="SUPFAM" id="SSF111369">
    <property type="entry name" value="HlyD-like secretion proteins"/>
    <property type="match status" value="1"/>
</dbReference>
<dbReference type="InterPro" id="IPR058627">
    <property type="entry name" value="MdtA-like_C"/>
</dbReference>
<evidence type="ECO:0000259" key="4">
    <source>
        <dbReference type="Pfam" id="PF25967"/>
    </source>
</evidence>
<name>A0A2T5UB93_9SPHN</name>
<evidence type="ECO:0000313" key="5">
    <source>
        <dbReference type="EMBL" id="PTW48770.1"/>
    </source>
</evidence>
<dbReference type="Gene3D" id="2.40.30.170">
    <property type="match status" value="1"/>
</dbReference>
<dbReference type="Gene3D" id="2.40.420.20">
    <property type="match status" value="1"/>
</dbReference>
<dbReference type="AlphaFoldDB" id="A0A2T5UB93"/>
<dbReference type="Proteomes" id="UP000244013">
    <property type="component" value="Unassembled WGS sequence"/>
</dbReference>
<evidence type="ECO:0000259" key="3">
    <source>
        <dbReference type="Pfam" id="PF25954"/>
    </source>
</evidence>
<feature type="domain" description="Multidrug resistance protein MdtA-like C-terminal permuted SH3" evidence="4">
    <location>
        <begin position="340"/>
        <end position="394"/>
    </location>
</feature>
<dbReference type="GO" id="GO:1990281">
    <property type="term" value="C:efflux pump complex"/>
    <property type="evidence" value="ECO:0007669"/>
    <property type="project" value="TreeGrafter"/>
</dbReference>
<dbReference type="Pfam" id="PF25967">
    <property type="entry name" value="RND-MFP_C"/>
    <property type="match status" value="1"/>
</dbReference>
<evidence type="ECO:0000256" key="1">
    <source>
        <dbReference type="ARBA" id="ARBA00009477"/>
    </source>
</evidence>
<feature type="domain" description="CusB-like beta-barrel" evidence="3">
    <location>
        <begin position="263"/>
        <end position="332"/>
    </location>
</feature>
<organism evidence="5 6">
    <name type="scientific">Sphingomonas faeni</name>
    <dbReference type="NCBI Taxonomy" id="185950"/>
    <lineage>
        <taxon>Bacteria</taxon>
        <taxon>Pseudomonadati</taxon>
        <taxon>Pseudomonadota</taxon>
        <taxon>Alphaproteobacteria</taxon>
        <taxon>Sphingomonadales</taxon>
        <taxon>Sphingomonadaceae</taxon>
        <taxon>Sphingomonas</taxon>
    </lineage>
</organism>
<evidence type="ECO:0000313" key="6">
    <source>
        <dbReference type="Proteomes" id="UP000244013"/>
    </source>
</evidence>
<feature type="transmembrane region" description="Helical" evidence="2">
    <location>
        <begin position="52"/>
        <end position="69"/>
    </location>
</feature>
<dbReference type="InterPro" id="IPR058792">
    <property type="entry name" value="Beta-barrel_RND_2"/>
</dbReference>
<dbReference type="PANTHER" id="PTHR30469:SF15">
    <property type="entry name" value="HLYD FAMILY OF SECRETION PROTEINS"/>
    <property type="match status" value="1"/>
</dbReference>
<dbReference type="InterPro" id="IPR006143">
    <property type="entry name" value="RND_pump_MFP"/>
</dbReference>
<dbReference type="Pfam" id="PF25954">
    <property type="entry name" value="Beta-barrel_RND_2"/>
    <property type="match status" value="1"/>
</dbReference>
<dbReference type="PANTHER" id="PTHR30469">
    <property type="entry name" value="MULTIDRUG RESISTANCE PROTEIN MDTA"/>
    <property type="match status" value="1"/>
</dbReference>
<keyword evidence="2" id="KW-0812">Transmembrane</keyword>
<gene>
    <name evidence="5" type="ORF">C8J25_101268</name>
</gene>
<keyword evidence="2" id="KW-1133">Transmembrane helix</keyword>
<dbReference type="GO" id="GO:0015562">
    <property type="term" value="F:efflux transmembrane transporter activity"/>
    <property type="evidence" value="ECO:0007669"/>
    <property type="project" value="TreeGrafter"/>
</dbReference>
<dbReference type="Gene3D" id="1.10.287.470">
    <property type="entry name" value="Helix hairpin bin"/>
    <property type="match status" value="1"/>
</dbReference>
<protein>
    <submittedName>
        <fullName evidence="5">RND family efflux transporter MFP subunit</fullName>
    </submittedName>
</protein>
<evidence type="ECO:0000256" key="2">
    <source>
        <dbReference type="SAM" id="Phobius"/>
    </source>
</evidence>
<sequence length="413" mass="42826">MAKRVETRPVEIGIVTRMNYETKTVGQIDGGEHEDQLVLPDYTAPSHRRRNIIIAIVVVLAIIGAVFAFKGGKKDAAAGPVVEQVPTVSVMVPGRKTVDRTISATGTIAARREMPVGVAGEGGMITRVLVEPGQWVAAGQVLATVDRSVQTETAASLAASVSVARSDETIAQAELDRAKQLVDRGFISKADLQRKAATRDAAAARVKVAQATLGEARARNGRLDIRAPAAGLVLTRGVESGQVVGAGTGVLFRMAADGQMEMRAQLSEADLAGLHAGARATVVPVGTTQGFPGQVWQVSPVIDPQSRQGIARIAVAYDPALRPGGFAAATIVGGATQAPLLPDSALQSDEKGSFVYIIGADSKAVRRDIKIGQVSDAGVTILSGLDGTERVVLSAGGFLAPGQKVKPVTKKAS</sequence>
<comment type="similarity">
    <text evidence="1">Belongs to the membrane fusion protein (MFP) (TC 8.A.1) family.</text>
</comment>
<proteinExistence type="inferred from homology"/>